<reference evidence="5" key="1">
    <citation type="journal article" date="2019" name="Int. J. Syst. Evol. Microbiol.">
        <title>The Global Catalogue of Microorganisms (GCM) 10K type strain sequencing project: providing services to taxonomists for standard genome sequencing and annotation.</title>
        <authorList>
            <consortium name="The Broad Institute Genomics Platform"/>
            <consortium name="The Broad Institute Genome Sequencing Center for Infectious Disease"/>
            <person name="Wu L."/>
            <person name="Ma J."/>
        </authorList>
    </citation>
    <scope>NUCLEOTIDE SEQUENCE [LARGE SCALE GENOMIC DNA]</scope>
    <source>
        <strain evidence="5">KCTC 42217</strain>
    </source>
</reference>
<keyword evidence="2" id="KW-0812">Transmembrane</keyword>
<organism evidence="4 5">
    <name type="scientific">Paradesertivirga mongoliensis</name>
    <dbReference type="NCBI Taxonomy" id="2100740"/>
    <lineage>
        <taxon>Bacteria</taxon>
        <taxon>Pseudomonadati</taxon>
        <taxon>Bacteroidota</taxon>
        <taxon>Sphingobacteriia</taxon>
        <taxon>Sphingobacteriales</taxon>
        <taxon>Sphingobacteriaceae</taxon>
        <taxon>Paradesertivirga</taxon>
    </lineage>
</organism>
<feature type="transmembrane region" description="Helical" evidence="2">
    <location>
        <begin position="793"/>
        <end position="811"/>
    </location>
</feature>
<dbReference type="Pfam" id="PF02518">
    <property type="entry name" value="HATPase_c"/>
    <property type="match status" value="1"/>
</dbReference>
<dbReference type="InterPro" id="IPR003594">
    <property type="entry name" value="HATPase_dom"/>
</dbReference>
<dbReference type="InterPro" id="IPR013783">
    <property type="entry name" value="Ig-like_fold"/>
</dbReference>
<dbReference type="InterPro" id="IPR015943">
    <property type="entry name" value="WD40/YVTN_repeat-like_dom_sf"/>
</dbReference>
<dbReference type="Gene3D" id="2.60.40.10">
    <property type="entry name" value="Immunoglobulins"/>
    <property type="match status" value="1"/>
</dbReference>
<gene>
    <name evidence="4" type="ORF">ACFSJU_06215</name>
</gene>
<dbReference type="InterPro" id="IPR036890">
    <property type="entry name" value="HATPase_C_sf"/>
</dbReference>
<dbReference type="RefSeq" id="WP_255898176.1">
    <property type="nucleotide sequence ID" value="NZ_JAFMZO010000001.1"/>
</dbReference>
<keyword evidence="1" id="KW-0597">Phosphoprotein</keyword>
<name>A0ABW4ZJQ6_9SPHI</name>
<dbReference type="Gene3D" id="1.20.5.1930">
    <property type="match status" value="1"/>
</dbReference>
<dbReference type="InterPro" id="IPR005467">
    <property type="entry name" value="His_kinase_dom"/>
</dbReference>
<evidence type="ECO:0000313" key="5">
    <source>
        <dbReference type="Proteomes" id="UP001597387"/>
    </source>
</evidence>
<evidence type="ECO:0000256" key="2">
    <source>
        <dbReference type="SAM" id="Phobius"/>
    </source>
</evidence>
<dbReference type="SUPFAM" id="SSF55874">
    <property type="entry name" value="ATPase domain of HSP90 chaperone/DNA topoisomerase II/histidine kinase"/>
    <property type="match status" value="1"/>
</dbReference>
<dbReference type="EMBL" id="JBHUHZ010000001">
    <property type="protein sequence ID" value="MFD2161980.1"/>
    <property type="molecule type" value="Genomic_DNA"/>
</dbReference>
<keyword evidence="2" id="KW-1133">Transmembrane helix</keyword>
<dbReference type="Pfam" id="PF07495">
    <property type="entry name" value="Y_Y_Y"/>
    <property type="match status" value="1"/>
</dbReference>
<dbReference type="InterPro" id="IPR011712">
    <property type="entry name" value="Sig_transdc_His_kin_sub3_dim/P"/>
</dbReference>
<dbReference type="PROSITE" id="PS50109">
    <property type="entry name" value="HIS_KIN"/>
    <property type="match status" value="1"/>
</dbReference>
<dbReference type="PANTHER" id="PTHR43547:SF2">
    <property type="entry name" value="HYBRID SIGNAL TRANSDUCTION HISTIDINE KINASE C"/>
    <property type="match status" value="1"/>
</dbReference>
<sequence>MLRTFVLRLSLIICLFPYTGNSLAVEILFSRYSVSDGLASNFVNCVWQDPRGLIWVGTDNGLQRFDGSKFTSFYQNSNQQKLPALAVHQILRDARSTMWIRMGSRIGTFNTFNYTFKEVKVVSQKPIPPRAEYYLRRDFKGNLLLTVLKVGIFTYNESKRIFEENKNVLYVPADLGINHAFEDRTTGNYWLSTDKGLALYNFKDKKIYNHTNPGWNKAFSKQPGLYKNVTHLHIDKQRRYWIVSWAGGTPKTYCYDEQKGRFTTDTAGLNSDNGYFEIRDFKESQNILWAYGLHFLKIFGQHEKGFYTFYNDKSTYGIKFNSINHIFEDREKNVWIASDNGLYAAKVIFDEAKHGIIKKWHNEDAITSVLQTSDSHLLLSTSGRDIEPLKTSGRDIMPAPAYRDVIYKNQPKGDKAFHMVCDMQEHTQSKTLWLTCHNGRLIKHNLVSRTSQFLNPAAFNNKNVRQVAEDKSGNLWFGTQSGGLIRLAAADIGTNKFQGVLNFKVGISKLYVDKQNRLWVATEGKGLYEVSTKDYKVKKALTADKAPGYSLSDNSIKDIIQYNDSIFYVAAGNLDILNIKNGKVEQLTLYDGLPFTSVSSLQLDSSGDLWLSTIGGLCTYDFKRRFFRLYDQKDGLITTTSADNLLQTSARLQDNQLLFAGGNNYVLFDPDQIKDKKRPDKVTITDFKLFNNNLPVDSILKLDKFTLNSNQNSITIEFATLNYNRRNKLKYYYKLEGADNNWVESDGPIAANYAYLPPGDYTFQVKSVNSQGLESMEVTSLPIRIKPAFWQTWWFLLLVSSAIAGIIYFGYRLRLNQLMEVQKIRERVARDLHDDMGSTLSTINILSEMAKVKVKSDTVSAGDYISKISDNSIRMMEAMDDIVWSIKPSNDSIQKITARMREFAAGILEPKNIDYSFVLDEKVKELTLDMEARRDLFLIFKEAINNLAKYSGASTADIQFYQKDNKLILQIEDNGKGFDPNQAEQGNGLLNMKKRSDRLKAKFTIKSEMGLGTEICLELPLT</sequence>
<dbReference type="InterPro" id="IPR011110">
    <property type="entry name" value="Reg_prop"/>
</dbReference>
<dbReference type="Gene3D" id="2.130.10.10">
    <property type="entry name" value="YVTN repeat-like/Quinoprotein amine dehydrogenase"/>
    <property type="match status" value="3"/>
</dbReference>
<keyword evidence="2" id="KW-0472">Membrane</keyword>
<evidence type="ECO:0000259" key="3">
    <source>
        <dbReference type="PROSITE" id="PS50109"/>
    </source>
</evidence>
<evidence type="ECO:0000256" key="1">
    <source>
        <dbReference type="ARBA" id="ARBA00022553"/>
    </source>
</evidence>
<dbReference type="Pfam" id="PF07494">
    <property type="entry name" value="Reg_prop"/>
    <property type="match status" value="2"/>
</dbReference>
<dbReference type="Pfam" id="PF07730">
    <property type="entry name" value="HisKA_3"/>
    <property type="match status" value="1"/>
</dbReference>
<dbReference type="PANTHER" id="PTHR43547">
    <property type="entry name" value="TWO-COMPONENT HISTIDINE KINASE"/>
    <property type="match status" value="1"/>
</dbReference>
<comment type="caution">
    <text evidence="4">The sequence shown here is derived from an EMBL/GenBank/DDBJ whole genome shotgun (WGS) entry which is preliminary data.</text>
</comment>
<proteinExistence type="predicted"/>
<keyword evidence="5" id="KW-1185">Reference proteome</keyword>
<dbReference type="SUPFAM" id="SSF63829">
    <property type="entry name" value="Calcium-dependent phosphotriesterase"/>
    <property type="match status" value="2"/>
</dbReference>
<accession>A0ABW4ZJQ6</accession>
<protein>
    <submittedName>
        <fullName evidence="4">Two-component regulator propeller domain-containing protein</fullName>
    </submittedName>
</protein>
<dbReference type="InterPro" id="IPR011123">
    <property type="entry name" value="Y_Y_Y"/>
</dbReference>
<dbReference type="Gene3D" id="3.30.565.10">
    <property type="entry name" value="Histidine kinase-like ATPase, C-terminal domain"/>
    <property type="match status" value="1"/>
</dbReference>
<dbReference type="CDD" id="cd16917">
    <property type="entry name" value="HATPase_UhpB-NarQ-NarX-like"/>
    <property type="match status" value="1"/>
</dbReference>
<feature type="domain" description="Histidine kinase" evidence="3">
    <location>
        <begin position="831"/>
        <end position="1022"/>
    </location>
</feature>
<evidence type="ECO:0000313" key="4">
    <source>
        <dbReference type="EMBL" id="MFD2161980.1"/>
    </source>
</evidence>
<dbReference type="Proteomes" id="UP001597387">
    <property type="component" value="Unassembled WGS sequence"/>
</dbReference>